<dbReference type="WBParaSite" id="Pan_g11534.t1">
    <property type="protein sequence ID" value="Pan_g11534.t1"/>
    <property type="gene ID" value="Pan_g11534"/>
</dbReference>
<dbReference type="Gene3D" id="1.20.1260.100">
    <property type="entry name" value="TspO/MBR protein"/>
    <property type="match status" value="1"/>
</dbReference>
<dbReference type="CDD" id="cd15904">
    <property type="entry name" value="TSPO_MBR"/>
    <property type="match status" value="1"/>
</dbReference>
<feature type="transmembrane region" description="Helical" evidence="6">
    <location>
        <begin position="142"/>
        <end position="164"/>
    </location>
</feature>
<dbReference type="PANTHER" id="PTHR10057">
    <property type="entry name" value="PERIPHERAL-TYPE BENZODIAZEPINE RECEPTOR"/>
    <property type="match status" value="1"/>
</dbReference>
<evidence type="ECO:0000256" key="3">
    <source>
        <dbReference type="ARBA" id="ARBA00022692"/>
    </source>
</evidence>
<protein>
    <submittedName>
        <fullName evidence="8">Tryptophan-rich sensory protein</fullName>
    </submittedName>
</protein>
<feature type="transmembrane region" description="Helical" evidence="6">
    <location>
        <begin position="89"/>
        <end position="108"/>
    </location>
</feature>
<evidence type="ECO:0000256" key="6">
    <source>
        <dbReference type="SAM" id="Phobius"/>
    </source>
</evidence>
<keyword evidence="3 6" id="KW-0812">Transmembrane</keyword>
<dbReference type="Pfam" id="PF03073">
    <property type="entry name" value="TspO_MBR"/>
    <property type="match status" value="1"/>
</dbReference>
<dbReference type="GO" id="GO:0033013">
    <property type="term" value="P:tetrapyrrole metabolic process"/>
    <property type="evidence" value="ECO:0007669"/>
    <property type="project" value="UniProtKB-ARBA"/>
</dbReference>
<sequence length="172" mass="18732">MATILWTTEDTRNAALASIVPAGIGLTSLLSSQPGGKYNKFLESVRKPDWASFHPIVYSVIDALTLSHLGYASYLIYRKGGGFDNHDTAVALGLYGTNLLFVAATPAFLDNKSFKGLAINTSIVFGTAVLAALAFKKIDEKSAWLLAPYAAWTGFYSLFTYKLYQLNKGFNE</sequence>
<feature type="transmembrane region" description="Helical" evidence="6">
    <location>
        <begin position="114"/>
        <end position="135"/>
    </location>
</feature>
<evidence type="ECO:0000256" key="5">
    <source>
        <dbReference type="ARBA" id="ARBA00023136"/>
    </source>
</evidence>
<keyword evidence="7" id="KW-1185">Reference proteome</keyword>
<evidence type="ECO:0000313" key="7">
    <source>
        <dbReference type="Proteomes" id="UP000492821"/>
    </source>
</evidence>
<dbReference type="AlphaFoldDB" id="A0A7E4UQC2"/>
<feature type="transmembrane region" description="Helical" evidence="6">
    <location>
        <begin position="56"/>
        <end position="77"/>
    </location>
</feature>
<name>A0A7E4UQC2_PANRE</name>
<comment type="similarity">
    <text evidence="2">Belongs to the TspO/BZRP family.</text>
</comment>
<dbReference type="PANTHER" id="PTHR10057:SF0">
    <property type="entry name" value="TRANSLOCATOR PROTEIN"/>
    <property type="match status" value="1"/>
</dbReference>
<accession>A0A7E4UQC2</accession>
<reference evidence="7" key="1">
    <citation type="journal article" date="2013" name="Genetics">
        <title>The draft genome and transcriptome of Panagrellus redivivus are shaped by the harsh demands of a free-living lifestyle.</title>
        <authorList>
            <person name="Srinivasan J."/>
            <person name="Dillman A.R."/>
            <person name="Macchietto M.G."/>
            <person name="Heikkinen L."/>
            <person name="Lakso M."/>
            <person name="Fracchia K.M."/>
            <person name="Antoshechkin I."/>
            <person name="Mortazavi A."/>
            <person name="Wong G."/>
            <person name="Sternberg P.W."/>
        </authorList>
    </citation>
    <scope>NUCLEOTIDE SEQUENCE [LARGE SCALE GENOMIC DNA]</scope>
    <source>
        <strain evidence="7">MT8872</strain>
    </source>
</reference>
<dbReference type="InterPro" id="IPR004307">
    <property type="entry name" value="TspO_MBR"/>
</dbReference>
<evidence type="ECO:0000256" key="4">
    <source>
        <dbReference type="ARBA" id="ARBA00022989"/>
    </source>
</evidence>
<proteinExistence type="inferred from homology"/>
<keyword evidence="4 6" id="KW-1133">Transmembrane helix</keyword>
<evidence type="ECO:0000256" key="2">
    <source>
        <dbReference type="ARBA" id="ARBA00007524"/>
    </source>
</evidence>
<evidence type="ECO:0000256" key="1">
    <source>
        <dbReference type="ARBA" id="ARBA00004141"/>
    </source>
</evidence>
<dbReference type="FunFam" id="1.20.1260.100:FF:000001">
    <property type="entry name" value="translocator protein 2"/>
    <property type="match status" value="1"/>
</dbReference>
<dbReference type="InterPro" id="IPR038330">
    <property type="entry name" value="TspO/MBR-related_sf"/>
</dbReference>
<organism evidence="7 8">
    <name type="scientific">Panagrellus redivivus</name>
    <name type="common">Microworm</name>
    <dbReference type="NCBI Taxonomy" id="6233"/>
    <lineage>
        <taxon>Eukaryota</taxon>
        <taxon>Metazoa</taxon>
        <taxon>Ecdysozoa</taxon>
        <taxon>Nematoda</taxon>
        <taxon>Chromadorea</taxon>
        <taxon>Rhabditida</taxon>
        <taxon>Tylenchina</taxon>
        <taxon>Panagrolaimomorpha</taxon>
        <taxon>Panagrolaimoidea</taxon>
        <taxon>Panagrolaimidae</taxon>
        <taxon>Panagrellus</taxon>
    </lineage>
</organism>
<comment type="subcellular location">
    <subcellularLocation>
        <location evidence="1">Membrane</location>
        <topology evidence="1">Multi-pass membrane protein</topology>
    </subcellularLocation>
</comment>
<reference evidence="8" key="2">
    <citation type="submission" date="2020-10" db="UniProtKB">
        <authorList>
            <consortium name="WormBaseParasite"/>
        </authorList>
    </citation>
    <scope>IDENTIFICATION</scope>
</reference>
<evidence type="ECO:0000313" key="8">
    <source>
        <dbReference type="WBParaSite" id="Pan_g11534.t1"/>
    </source>
</evidence>
<dbReference type="Proteomes" id="UP000492821">
    <property type="component" value="Unassembled WGS sequence"/>
</dbReference>
<keyword evidence="5 6" id="KW-0472">Membrane</keyword>
<dbReference type="GO" id="GO:0005741">
    <property type="term" value="C:mitochondrial outer membrane"/>
    <property type="evidence" value="ECO:0007669"/>
    <property type="project" value="TreeGrafter"/>
</dbReference>